<dbReference type="EMBL" id="KN726227">
    <property type="protein sequence ID" value="KIH69069.1"/>
    <property type="molecule type" value="Genomic_DNA"/>
</dbReference>
<organism evidence="1 2">
    <name type="scientific">Ancylostoma duodenale</name>
    <dbReference type="NCBI Taxonomy" id="51022"/>
    <lineage>
        <taxon>Eukaryota</taxon>
        <taxon>Metazoa</taxon>
        <taxon>Ecdysozoa</taxon>
        <taxon>Nematoda</taxon>
        <taxon>Chromadorea</taxon>
        <taxon>Rhabditida</taxon>
        <taxon>Rhabditina</taxon>
        <taxon>Rhabditomorpha</taxon>
        <taxon>Strongyloidea</taxon>
        <taxon>Ancylostomatidae</taxon>
        <taxon>Ancylostomatinae</taxon>
        <taxon>Ancylostoma</taxon>
    </lineage>
</organism>
<accession>A0A0C2HBN6</accession>
<dbReference type="Proteomes" id="UP000054047">
    <property type="component" value="Unassembled WGS sequence"/>
</dbReference>
<name>A0A0C2HBN6_9BILA</name>
<protein>
    <submittedName>
        <fullName evidence="1">Uncharacterized protein</fullName>
    </submittedName>
</protein>
<proteinExistence type="predicted"/>
<dbReference type="OrthoDB" id="6076970at2759"/>
<evidence type="ECO:0000313" key="2">
    <source>
        <dbReference type="Proteomes" id="UP000054047"/>
    </source>
</evidence>
<evidence type="ECO:0000313" key="1">
    <source>
        <dbReference type="EMBL" id="KIH69069.1"/>
    </source>
</evidence>
<reference evidence="1 2" key="1">
    <citation type="submission" date="2013-12" db="EMBL/GenBank/DDBJ databases">
        <title>Draft genome of the parsitic nematode Ancylostoma duodenale.</title>
        <authorList>
            <person name="Mitreva M."/>
        </authorList>
    </citation>
    <scope>NUCLEOTIDE SEQUENCE [LARGE SCALE GENOMIC DNA]</scope>
    <source>
        <strain evidence="1 2">Zhejiang</strain>
    </source>
</reference>
<gene>
    <name evidence="1" type="ORF">ANCDUO_00596</name>
</gene>
<dbReference type="AlphaFoldDB" id="A0A0C2HBN6"/>
<keyword evidence="2" id="KW-1185">Reference proteome</keyword>
<sequence length="95" mass="11129">MILSTFAWVTAIVCSLPLYLYAKEVYHHMFCSNLHPACASYFLLLLPVFYECGQIQGSRRLQRSTATRAPYQRVTRSVQRVVLFHLLCWLVRLDF</sequence>
<dbReference type="SUPFAM" id="SSF81321">
    <property type="entry name" value="Family A G protein-coupled receptor-like"/>
    <property type="match status" value="1"/>
</dbReference>